<protein>
    <submittedName>
        <fullName evidence="1">Uncharacterized protein</fullName>
    </submittedName>
</protein>
<evidence type="ECO:0000313" key="2">
    <source>
        <dbReference type="Proteomes" id="UP001595925"/>
    </source>
</evidence>
<dbReference type="EMBL" id="JBHSJG010000003">
    <property type="protein sequence ID" value="MFC4986326.1"/>
    <property type="molecule type" value="Genomic_DNA"/>
</dbReference>
<organism evidence="1 2">
    <name type="scientific">Saliphagus infecundisoli</name>
    <dbReference type="NCBI Taxonomy" id="1849069"/>
    <lineage>
        <taxon>Archaea</taxon>
        <taxon>Methanobacteriati</taxon>
        <taxon>Methanobacteriota</taxon>
        <taxon>Stenosarchaea group</taxon>
        <taxon>Halobacteria</taxon>
        <taxon>Halobacteriales</taxon>
        <taxon>Natrialbaceae</taxon>
        <taxon>Saliphagus</taxon>
    </lineage>
</organism>
<gene>
    <name evidence="1" type="ORF">ACFPFO_00755</name>
</gene>
<keyword evidence="2" id="KW-1185">Reference proteome</keyword>
<evidence type="ECO:0000313" key="1">
    <source>
        <dbReference type="EMBL" id="MFC4986326.1"/>
    </source>
</evidence>
<proteinExistence type="predicted"/>
<accession>A0ABD5Q9C7</accession>
<reference evidence="1 2" key="1">
    <citation type="journal article" date="2019" name="Int. J. Syst. Evol. Microbiol.">
        <title>The Global Catalogue of Microorganisms (GCM) 10K type strain sequencing project: providing services to taxonomists for standard genome sequencing and annotation.</title>
        <authorList>
            <consortium name="The Broad Institute Genomics Platform"/>
            <consortium name="The Broad Institute Genome Sequencing Center for Infectious Disease"/>
            <person name="Wu L."/>
            <person name="Ma J."/>
        </authorList>
    </citation>
    <scope>NUCLEOTIDE SEQUENCE [LARGE SCALE GENOMIC DNA]</scope>
    <source>
        <strain evidence="1 2">CGMCC 1.15824</strain>
    </source>
</reference>
<dbReference type="Proteomes" id="UP001595925">
    <property type="component" value="Unassembled WGS sequence"/>
</dbReference>
<comment type="caution">
    <text evidence="1">The sequence shown here is derived from an EMBL/GenBank/DDBJ whole genome shotgun (WGS) entry which is preliminary data.</text>
</comment>
<dbReference type="RefSeq" id="WP_224830210.1">
    <property type="nucleotide sequence ID" value="NZ_JAIVEF010000013.1"/>
</dbReference>
<sequence>MSPRNSWSSNRVKIELEDALETLDRLENHLLEPLTLTESIGELETTLALYDQLTETESTDG</sequence>
<dbReference type="AlphaFoldDB" id="A0ABD5Q9C7"/>
<name>A0ABD5Q9C7_9EURY</name>